<protein>
    <submittedName>
        <fullName evidence="1">Major capsid protein</fullName>
    </submittedName>
</protein>
<accession>A0A8S5U4G3</accession>
<reference evidence="1" key="1">
    <citation type="journal article" date="2021" name="Proc. Natl. Acad. Sci. U.S.A.">
        <title>A Catalog of Tens of Thousands of Viruses from Human Metagenomes Reveals Hidden Associations with Chronic Diseases.</title>
        <authorList>
            <person name="Tisza M.J."/>
            <person name="Buck C.B."/>
        </authorList>
    </citation>
    <scope>NUCLEOTIDE SEQUENCE</scope>
    <source>
        <strain evidence="1">Ct7BG1</strain>
    </source>
</reference>
<organism evidence="1">
    <name type="scientific">Siphoviridae sp. ct7BG1</name>
    <dbReference type="NCBI Taxonomy" id="2825349"/>
    <lineage>
        <taxon>Viruses</taxon>
        <taxon>Duplodnaviria</taxon>
        <taxon>Heunggongvirae</taxon>
        <taxon>Uroviricota</taxon>
        <taxon>Caudoviricetes</taxon>
    </lineage>
</organism>
<proteinExistence type="predicted"/>
<dbReference type="EMBL" id="BK016008">
    <property type="protein sequence ID" value="DAF89348.1"/>
    <property type="molecule type" value="Genomic_DNA"/>
</dbReference>
<sequence length="287" mass="31321">MSNTLELRKQYSTLLDEVYKLSSLTAVLDGANNLVKEGANANEILIPKMTMQGLADYSKTNGYAAGDVTLDYETKKCTYDRGRKFVVDAMDNIDTASIAFGKLSGEFLRTQVVPELDAYRLSAYAQVKNVTTVSADIADGKAGLAALREARNHIENAEANLATCYLFINPALYGIIDDLDTTASRKALEGFAGIVKVPSGRFFNKVKLTASGAGGFTKDTGALAMNFIVIDKQAVIQYQKHTVSKIFTPEQNMNADAWQFNYRTVGIAETYDNKVDGIYVHTVKTAS</sequence>
<evidence type="ECO:0000313" key="1">
    <source>
        <dbReference type="EMBL" id="DAF89348.1"/>
    </source>
</evidence>
<name>A0A8S5U4G3_9CAUD</name>